<gene>
    <name evidence="1" type="ORF">LTR37_015289</name>
</gene>
<organism evidence="1 2">
    <name type="scientific">Vermiconidia calcicola</name>
    <dbReference type="NCBI Taxonomy" id="1690605"/>
    <lineage>
        <taxon>Eukaryota</taxon>
        <taxon>Fungi</taxon>
        <taxon>Dikarya</taxon>
        <taxon>Ascomycota</taxon>
        <taxon>Pezizomycotina</taxon>
        <taxon>Dothideomycetes</taxon>
        <taxon>Dothideomycetidae</taxon>
        <taxon>Mycosphaerellales</taxon>
        <taxon>Extremaceae</taxon>
        <taxon>Vermiconidia</taxon>
    </lineage>
</organism>
<evidence type="ECO:0000313" key="2">
    <source>
        <dbReference type="Proteomes" id="UP001281147"/>
    </source>
</evidence>
<dbReference type="Proteomes" id="UP001281147">
    <property type="component" value="Unassembled WGS sequence"/>
</dbReference>
<comment type="caution">
    <text evidence="1">The sequence shown here is derived from an EMBL/GenBank/DDBJ whole genome shotgun (WGS) entry which is preliminary data.</text>
</comment>
<reference evidence="1" key="1">
    <citation type="submission" date="2023-07" db="EMBL/GenBank/DDBJ databases">
        <title>Black Yeasts Isolated from many extreme environments.</title>
        <authorList>
            <person name="Coleine C."/>
            <person name="Stajich J.E."/>
            <person name="Selbmann L."/>
        </authorList>
    </citation>
    <scope>NUCLEOTIDE SEQUENCE</scope>
    <source>
        <strain evidence="1">CCFEE 5714</strain>
    </source>
</reference>
<dbReference type="EMBL" id="JAUTXU010000169">
    <property type="protein sequence ID" value="KAK3701769.1"/>
    <property type="molecule type" value="Genomic_DNA"/>
</dbReference>
<sequence>MCCGKCARKQRQFSTQSGMASNTPYEEIAADDRRLIMHAKVFAAGDKYGVQGLKDRAHYNFGSVLESANPLTAQIADAVRMVYVTTPEHVRDLRNVVCDALLKSSKNIAHAPEVEAAVRSIYNLAYALFKRCHAELAAPKVFRNAKRRRDLDSSSASASHQAAV</sequence>
<evidence type="ECO:0000313" key="1">
    <source>
        <dbReference type="EMBL" id="KAK3701769.1"/>
    </source>
</evidence>
<keyword evidence="2" id="KW-1185">Reference proteome</keyword>
<proteinExistence type="predicted"/>
<accession>A0ACC3MR29</accession>
<name>A0ACC3MR29_9PEZI</name>
<protein>
    <submittedName>
        <fullName evidence="1">Uncharacterized protein</fullName>
    </submittedName>
</protein>